<dbReference type="AlphaFoldDB" id="A0A0E9MLG3"/>
<dbReference type="EMBL" id="BBWU01000014">
    <property type="protein sequence ID" value="GAO38358.1"/>
    <property type="molecule type" value="Genomic_DNA"/>
</dbReference>
<evidence type="ECO:0000313" key="3">
    <source>
        <dbReference type="Proteomes" id="UP000033202"/>
    </source>
</evidence>
<proteinExistence type="predicted"/>
<keyword evidence="3" id="KW-1185">Reference proteome</keyword>
<sequence length="254" mass="28900">MNTKELTGQTNYQSKERLVLNEVLLNGDKGYLRKRVWVGRTKADEMEKPAEIELGKTANVIFLKIRRKLVERGGKGEIVRASGEHNTVNDIITIYENREEVFTGPAKEARKLYPQLRTVQIVYALLATPSTEPELVRITVKGASLGSDAKPEGVFDFYQYLGSFGDDAICDWITKLGVVEENGMKTYFAMTFQRGERVPERLTDLVLEKLQFVHDYAMKYDAGKIETVKEAEQRQDEPAIEYPSDEPDPNDIPF</sequence>
<accession>A0A0E9MLG3</accession>
<feature type="region of interest" description="Disordered" evidence="1">
    <location>
        <begin position="230"/>
        <end position="254"/>
    </location>
</feature>
<dbReference type="RefSeq" id="WP_046347212.1">
    <property type="nucleotide sequence ID" value="NZ_BBWU01000014.1"/>
</dbReference>
<gene>
    <name evidence="2" type="ORF">SCH01S_14_00220</name>
</gene>
<evidence type="ECO:0000313" key="2">
    <source>
        <dbReference type="EMBL" id="GAO38358.1"/>
    </source>
</evidence>
<evidence type="ECO:0000256" key="1">
    <source>
        <dbReference type="SAM" id="MobiDB-lite"/>
    </source>
</evidence>
<dbReference type="STRING" id="1219043.SCH01S_14_00220"/>
<name>A0A0E9MLG3_9SPHN</name>
<dbReference type="Proteomes" id="UP000033202">
    <property type="component" value="Unassembled WGS sequence"/>
</dbReference>
<protein>
    <submittedName>
        <fullName evidence="2">Uncharacterized protein</fullName>
    </submittedName>
</protein>
<reference evidence="2 3" key="1">
    <citation type="submission" date="2015-04" db="EMBL/GenBank/DDBJ databases">
        <title>Whole genome shotgun sequence of Sphingomonas changbaiensis NBRC 104936.</title>
        <authorList>
            <person name="Katano-Makiyama Y."/>
            <person name="Hosoyama A."/>
            <person name="Hashimoto M."/>
            <person name="Noguchi M."/>
            <person name="Tsuchikane K."/>
            <person name="Ohji S."/>
            <person name="Yamazoe A."/>
            <person name="Ichikawa N."/>
            <person name="Kimura A."/>
            <person name="Fujita N."/>
        </authorList>
    </citation>
    <scope>NUCLEOTIDE SEQUENCE [LARGE SCALE GENOMIC DNA]</scope>
    <source>
        <strain evidence="2 3">NBRC 104936</strain>
    </source>
</reference>
<comment type="caution">
    <text evidence="2">The sequence shown here is derived from an EMBL/GenBank/DDBJ whole genome shotgun (WGS) entry which is preliminary data.</text>
</comment>
<feature type="compositionally biased region" description="Acidic residues" evidence="1">
    <location>
        <begin position="243"/>
        <end position="254"/>
    </location>
</feature>
<organism evidence="2 3">
    <name type="scientific">Sphingomonas changbaiensis NBRC 104936</name>
    <dbReference type="NCBI Taxonomy" id="1219043"/>
    <lineage>
        <taxon>Bacteria</taxon>
        <taxon>Pseudomonadati</taxon>
        <taxon>Pseudomonadota</taxon>
        <taxon>Alphaproteobacteria</taxon>
        <taxon>Sphingomonadales</taxon>
        <taxon>Sphingomonadaceae</taxon>
        <taxon>Sphingomonas</taxon>
    </lineage>
</organism>